<dbReference type="OrthoDB" id="9798754at2"/>
<feature type="region of interest" description="Disordered" evidence="1">
    <location>
        <begin position="1"/>
        <end position="23"/>
    </location>
</feature>
<dbReference type="PANTHER" id="PTHR38590">
    <property type="entry name" value="BLL0828 PROTEIN"/>
    <property type="match status" value="1"/>
</dbReference>
<dbReference type="CDD" id="cd01038">
    <property type="entry name" value="Endonuclease_DUF559"/>
    <property type="match status" value="1"/>
</dbReference>
<dbReference type="InterPro" id="IPR011335">
    <property type="entry name" value="Restrct_endonuc-II-like"/>
</dbReference>
<name>A0A4Y8ZPW4_9SPHN</name>
<evidence type="ECO:0000259" key="2">
    <source>
        <dbReference type="Pfam" id="PF04480"/>
    </source>
</evidence>
<dbReference type="AlphaFoldDB" id="A0A4Y8ZPW4"/>
<dbReference type="Pfam" id="PF04480">
    <property type="entry name" value="DUF559"/>
    <property type="match status" value="1"/>
</dbReference>
<dbReference type="EMBL" id="SPDV01000020">
    <property type="protein sequence ID" value="TFI58043.1"/>
    <property type="molecule type" value="Genomic_DNA"/>
</dbReference>
<comment type="caution">
    <text evidence="3">The sequence shown here is derived from an EMBL/GenBank/DDBJ whole genome shotgun (WGS) entry which is preliminary data.</text>
</comment>
<dbReference type="SUPFAM" id="SSF52980">
    <property type="entry name" value="Restriction endonuclease-like"/>
    <property type="match status" value="1"/>
</dbReference>
<dbReference type="Gene3D" id="3.40.960.10">
    <property type="entry name" value="VSR Endonuclease"/>
    <property type="match status" value="1"/>
</dbReference>
<feature type="compositionally biased region" description="Basic residues" evidence="1">
    <location>
        <begin position="1"/>
        <end position="11"/>
    </location>
</feature>
<feature type="domain" description="DUF559" evidence="2">
    <location>
        <begin position="30"/>
        <end position="136"/>
    </location>
</feature>
<organism evidence="3 4">
    <name type="scientific">Sphingomonas parva</name>
    <dbReference type="NCBI Taxonomy" id="2555898"/>
    <lineage>
        <taxon>Bacteria</taxon>
        <taxon>Pseudomonadati</taxon>
        <taxon>Pseudomonadota</taxon>
        <taxon>Alphaproteobacteria</taxon>
        <taxon>Sphingomonadales</taxon>
        <taxon>Sphingomonadaceae</taxon>
        <taxon>Sphingomonas</taxon>
    </lineage>
</organism>
<evidence type="ECO:0000256" key="1">
    <source>
        <dbReference type="SAM" id="MobiDB-lite"/>
    </source>
</evidence>
<protein>
    <submittedName>
        <fullName evidence="3">DUF559 domain-containing protein</fullName>
    </submittedName>
</protein>
<proteinExistence type="predicted"/>
<reference evidence="3 4" key="1">
    <citation type="submission" date="2019-03" db="EMBL/GenBank/DDBJ databases">
        <title>Genome sequence of Sphingomonas sp. 17J27-24.</title>
        <authorList>
            <person name="Kim M."/>
            <person name="Maeng S."/>
            <person name="Sathiyaraj S."/>
        </authorList>
    </citation>
    <scope>NUCLEOTIDE SEQUENCE [LARGE SCALE GENOMIC DNA]</scope>
    <source>
        <strain evidence="3 4">17J27-24</strain>
    </source>
</reference>
<evidence type="ECO:0000313" key="3">
    <source>
        <dbReference type="EMBL" id="TFI58043.1"/>
    </source>
</evidence>
<dbReference type="InterPro" id="IPR047216">
    <property type="entry name" value="Endonuclease_DUF559_bact"/>
</dbReference>
<dbReference type="PANTHER" id="PTHR38590:SF1">
    <property type="entry name" value="BLL0828 PROTEIN"/>
    <property type="match status" value="1"/>
</dbReference>
<dbReference type="InterPro" id="IPR007569">
    <property type="entry name" value="DUF559"/>
</dbReference>
<keyword evidence="4" id="KW-1185">Reference proteome</keyword>
<dbReference type="Proteomes" id="UP000298213">
    <property type="component" value="Unassembled WGS sequence"/>
</dbReference>
<accession>A0A4Y8ZPW4</accession>
<gene>
    <name evidence="3" type="ORF">E2493_11595</name>
</gene>
<sequence>MGYPPCRRRRWGGGPPKAVEGPVRSTTKRTVAKARALRRTMSPPEEILWTILRQRPQGVKFRRQHPLGPFILDFYCPAARLGVEVDGAVHDMGNNPERDAKRDAWLREHGVTIVRFIAEDVIREPESVLKEILASCAAGPSTALRAVPLPISPAG</sequence>
<evidence type="ECO:0000313" key="4">
    <source>
        <dbReference type="Proteomes" id="UP000298213"/>
    </source>
</evidence>